<dbReference type="SUPFAM" id="SSF52821">
    <property type="entry name" value="Rhodanese/Cell cycle control phosphatase"/>
    <property type="match status" value="1"/>
</dbReference>
<evidence type="ECO:0000313" key="3">
    <source>
        <dbReference type="EMBL" id="PNR39050.1"/>
    </source>
</evidence>
<dbReference type="Proteomes" id="UP000006727">
    <property type="component" value="Chromosome 15"/>
</dbReference>
<accession>A0A2K1JBZ1</accession>
<dbReference type="EnsemblPlants" id="Pp3c15_4960V3.2">
    <property type="protein sequence ID" value="PAC:32928168.CDS.1"/>
    <property type="gene ID" value="Pp3c15_4960"/>
</dbReference>
<gene>
    <name evidence="4" type="primary">LOC112292707</name>
    <name evidence="3" type="ORF">PHYPA_019328</name>
</gene>
<dbReference type="Gramene" id="Pp3c15_4960V3.1">
    <property type="protein sequence ID" value="PAC:32928167.CDS.1"/>
    <property type="gene ID" value="Pp3c15_4960"/>
</dbReference>
<evidence type="ECO:0000313" key="5">
    <source>
        <dbReference type="Proteomes" id="UP000006727"/>
    </source>
</evidence>
<reference evidence="4" key="3">
    <citation type="submission" date="2020-12" db="UniProtKB">
        <authorList>
            <consortium name="EnsemblPlants"/>
        </authorList>
    </citation>
    <scope>IDENTIFICATION</scope>
</reference>
<dbReference type="FunFam" id="3.40.250.10:FF:000032">
    <property type="entry name" value="Rhodanese-like domain-containing protein 14, chloroplastic"/>
    <property type="match status" value="1"/>
</dbReference>
<protein>
    <recommendedName>
        <fullName evidence="2">Rhodanese domain-containing protein</fullName>
    </recommendedName>
</protein>
<feature type="compositionally biased region" description="Polar residues" evidence="1">
    <location>
        <begin position="35"/>
        <end position="47"/>
    </location>
</feature>
<evidence type="ECO:0000313" key="4">
    <source>
        <dbReference type="EnsemblPlants" id="PAC:32928167.CDS.1"/>
    </source>
</evidence>
<dbReference type="GeneID" id="112292707"/>
<dbReference type="PANTHER" id="PTHR44920:SF1">
    <property type="entry name" value="RHODANESE-LIKE DOMAIN-CONTAINING PROTEIN 14, CHLOROPLASTIC"/>
    <property type="match status" value="1"/>
</dbReference>
<proteinExistence type="predicted"/>
<dbReference type="RefSeq" id="XP_024397224.1">
    <property type="nucleotide sequence ID" value="XM_024541456.2"/>
</dbReference>
<dbReference type="OMA" id="EGGIYNW"/>
<dbReference type="Pfam" id="PF00581">
    <property type="entry name" value="Rhodanese"/>
    <property type="match status" value="1"/>
</dbReference>
<dbReference type="PaxDb" id="3218-PP1S83_150V6.2"/>
<dbReference type="CDD" id="cd00158">
    <property type="entry name" value="RHOD"/>
    <property type="match status" value="1"/>
</dbReference>
<dbReference type="Gramene" id="Pp3c15_4960V3.2">
    <property type="protein sequence ID" value="PAC:32928168.CDS.1"/>
    <property type="gene ID" value="Pp3c15_4960"/>
</dbReference>
<feature type="domain" description="Rhodanese" evidence="2">
    <location>
        <begin position="101"/>
        <end position="235"/>
    </location>
</feature>
<organism evidence="3">
    <name type="scientific">Physcomitrium patens</name>
    <name type="common">Spreading-leaved earth moss</name>
    <name type="synonym">Physcomitrella patens</name>
    <dbReference type="NCBI Taxonomy" id="3218"/>
    <lineage>
        <taxon>Eukaryota</taxon>
        <taxon>Viridiplantae</taxon>
        <taxon>Streptophyta</taxon>
        <taxon>Embryophyta</taxon>
        <taxon>Bryophyta</taxon>
        <taxon>Bryophytina</taxon>
        <taxon>Bryopsida</taxon>
        <taxon>Funariidae</taxon>
        <taxon>Funariales</taxon>
        <taxon>Funariaceae</taxon>
        <taxon>Physcomitrium</taxon>
    </lineage>
</organism>
<feature type="region of interest" description="Disordered" evidence="1">
    <location>
        <begin position="35"/>
        <end position="54"/>
    </location>
</feature>
<dbReference type="OrthoDB" id="496335at2759"/>
<dbReference type="InterPro" id="IPR043186">
    <property type="entry name" value="Str14"/>
</dbReference>
<dbReference type="InterPro" id="IPR036873">
    <property type="entry name" value="Rhodanese-like_dom_sf"/>
</dbReference>
<dbReference type="STRING" id="3218.A0A2K1JBZ1"/>
<dbReference type="Gene3D" id="3.40.250.10">
    <property type="entry name" value="Rhodanese-like domain"/>
    <property type="match status" value="1"/>
</dbReference>
<name>A0A2K1JBZ1_PHYPA</name>
<dbReference type="InterPro" id="IPR001763">
    <property type="entry name" value="Rhodanese-like_dom"/>
</dbReference>
<evidence type="ECO:0000259" key="2">
    <source>
        <dbReference type="PROSITE" id="PS50206"/>
    </source>
</evidence>
<dbReference type="AlphaFoldDB" id="A0A2K1JBZ1"/>
<reference evidence="3 5" key="2">
    <citation type="journal article" date="2018" name="Plant J.">
        <title>The Physcomitrella patens chromosome-scale assembly reveals moss genome structure and evolution.</title>
        <authorList>
            <person name="Lang D."/>
            <person name="Ullrich K.K."/>
            <person name="Murat F."/>
            <person name="Fuchs J."/>
            <person name="Jenkins J."/>
            <person name="Haas F.B."/>
            <person name="Piednoel M."/>
            <person name="Gundlach H."/>
            <person name="Van Bel M."/>
            <person name="Meyberg R."/>
            <person name="Vives C."/>
            <person name="Morata J."/>
            <person name="Symeonidi A."/>
            <person name="Hiss M."/>
            <person name="Muchero W."/>
            <person name="Kamisugi Y."/>
            <person name="Saleh O."/>
            <person name="Blanc G."/>
            <person name="Decker E.L."/>
            <person name="van Gessel N."/>
            <person name="Grimwood J."/>
            <person name="Hayes R.D."/>
            <person name="Graham S.W."/>
            <person name="Gunter L.E."/>
            <person name="McDaniel S.F."/>
            <person name="Hoernstein S.N.W."/>
            <person name="Larsson A."/>
            <person name="Li F.W."/>
            <person name="Perroud P.F."/>
            <person name="Phillips J."/>
            <person name="Ranjan P."/>
            <person name="Rokshar D.S."/>
            <person name="Rothfels C.J."/>
            <person name="Schneider L."/>
            <person name="Shu S."/>
            <person name="Stevenson D.W."/>
            <person name="Thummler F."/>
            <person name="Tillich M."/>
            <person name="Villarreal Aguilar J.C."/>
            <person name="Widiez T."/>
            <person name="Wong G.K."/>
            <person name="Wymore A."/>
            <person name="Zhang Y."/>
            <person name="Zimmer A.D."/>
            <person name="Quatrano R.S."/>
            <person name="Mayer K.F.X."/>
            <person name="Goodstein D."/>
            <person name="Casacuberta J.M."/>
            <person name="Vandepoele K."/>
            <person name="Reski R."/>
            <person name="Cuming A.C."/>
            <person name="Tuskan G.A."/>
            <person name="Maumus F."/>
            <person name="Salse J."/>
            <person name="Schmutz J."/>
            <person name="Rensing S.A."/>
        </authorList>
    </citation>
    <scope>NUCLEOTIDE SEQUENCE [LARGE SCALE GENOMIC DNA]</scope>
    <source>
        <strain evidence="4 5">cv. Gransden 2004</strain>
    </source>
</reference>
<keyword evidence="5" id="KW-1185">Reference proteome</keyword>
<dbReference type="SMART" id="SM00450">
    <property type="entry name" value="RHOD"/>
    <property type="match status" value="1"/>
</dbReference>
<dbReference type="PANTHER" id="PTHR44920">
    <property type="entry name" value="RHODANESE-LIKE DOMAIN-CONTAINING PROTEIN 14, CHLOROPLASTIC-RELATED"/>
    <property type="match status" value="1"/>
</dbReference>
<sequence length="241" mass="26441">MVMATGMIVTPASTIAVGSASCASRRSIANASPLVSSFQHGSGRNSGQQQQQQRWAPVTVRSIAAGPPKSAVEVDWKTKREALKKNNLRSVQPKDALRLQKEQGYTILDVRPENEFVQAHAEGAVNAQLYRLIKEWTPWDIARRAGFAFFGIFAGTEENPEFLNEVKALGLDKDSKIIIGCQSGGTMKPSPSLADGQQSRSLIAAYVLTMEGYKNLVHIEGGLRQWFREELPVEGTELVEE</sequence>
<dbReference type="PROSITE" id="PS50206">
    <property type="entry name" value="RHODANESE_3"/>
    <property type="match status" value="1"/>
</dbReference>
<reference evidence="3 5" key="1">
    <citation type="journal article" date="2008" name="Science">
        <title>The Physcomitrella genome reveals evolutionary insights into the conquest of land by plants.</title>
        <authorList>
            <person name="Rensing S."/>
            <person name="Lang D."/>
            <person name="Zimmer A."/>
            <person name="Terry A."/>
            <person name="Salamov A."/>
            <person name="Shapiro H."/>
            <person name="Nishiyama T."/>
            <person name="Perroud P.-F."/>
            <person name="Lindquist E."/>
            <person name="Kamisugi Y."/>
            <person name="Tanahashi T."/>
            <person name="Sakakibara K."/>
            <person name="Fujita T."/>
            <person name="Oishi K."/>
            <person name="Shin-I T."/>
            <person name="Kuroki Y."/>
            <person name="Toyoda A."/>
            <person name="Suzuki Y."/>
            <person name="Hashimoto A."/>
            <person name="Yamaguchi K."/>
            <person name="Sugano A."/>
            <person name="Kohara Y."/>
            <person name="Fujiyama A."/>
            <person name="Anterola A."/>
            <person name="Aoki S."/>
            <person name="Ashton N."/>
            <person name="Barbazuk W.B."/>
            <person name="Barker E."/>
            <person name="Bennetzen J."/>
            <person name="Bezanilla M."/>
            <person name="Blankenship R."/>
            <person name="Cho S.H."/>
            <person name="Dutcher S."/>
            <person name="Estelle M."/>
            <person name="Fawcett J.A."/>
            <person name="Gundlach H."/>
            <person name="Hanada K."/>
            <person name="Heyl A."/>
            <person name="Hicks K.A."/>
            <person name="Hugh J."/>
            <person name="Lohr M."/>
            <person name="Mayer K."/>
            <person name="Melkozernov A."/>
            <person name="Murata T."/>
            <person name="Nelson D."/>
            <person name="Pils B."/>
            <person name="Prigge M."/>
            <person name="Reiss B."/>
            <person name="Renner T."/>
            <person name="Rombauts S."/>
            <person name="Rushton P."/>
            <person name="Sanderfoot A."/>
            <person name="Schween G."/>
            <person name="Shiu S.-H."/>
            <person name="Stueber K."/>
            <person name="Theodoulou F.L."/>
            <person name="Tu H."/>
            <person name="Van de Peer Y."/>
            <person name="Verrier P.J."/>
            <person name="Waters E."/>
            <person name="Wood A."/>
            <person name="Yang L."/>
            <person name="Cove D."/>
            <person name="Cuming A."/>
            <person name="Hasebe M."/>
            <person name="Lucas S."/>
            <person name="Mishler D.B."/>
            <person name="Reski R."/>
            <person name="Grigoriev I."/>
            <person name="Quatrano R.S."/>
            <person name="Boore J.L."/>
        </authorList>
    </citation>
    <scope>NUCLEOTIDE SEQUENCE [LARGE SCALE GENOMIC DNA]</scope>
    <source>
        <strain evidence="4 5">cv. Gransden 2004</strain>
    </source>
</reference>
<dbReference type="EMBL" id="ABEU02000015">
    <property type="protein sequence ID" value="PNR39050.1"/>
    <property type="molecule type" value="Genomic_DNA"/>
</dbReference>
<evidence type="ECO:0000256" key="1">
    <source>
        <dbReference type="SAM" id="MobiDB-lite"/>
    </source>
</evidence>
<dbReference type="EnsemblPlants" id="Pp3c15_4960V3.1">
    <property type="protein sequence ID" value="PAC:32928167.CDS.1"/>
    <property type="gene ID" value="Pp3c15_4960"/>
</dbReference>